<proteinExistence type="predicted"/>
<keyword evidence="2" id="KW-1185">Reference proteome</keyword>
<comment type="caution">
    <text evidence="1">The sequence shown here is derived from an EMBL/GenBank/DDBJ whole genome shotgun (WGS) entry which is preliminary data.</text>
</comment>
<accession>A0A1J9S3G2</accession>
<dbReference type="RefSeq" id="XP_020130425.1">
    <property type="nucleotide sequence ID" value="XM_020273244.1"/>
</dbReference>
<reference evidence="1 2" key="1">
    <citation type="submission" date="2016-10" db="EMBL/GenBank/DDBJ databases">
        <title>Proteomics and genomics reveal pathogen-plant mechanisms compatible with a hemibiotrophic lifestyle of Diplodia corticola.</title>
        <authorList>
            <person name="Fernandes I."/>
            <person name="De Jonge R."/>
            <person name="Van De Peer Y."/>
            <person name="Devreese B."/>
            <person name="Alves A."/>
            <person name="Esteves A.C."/>
        </authorList>
    </citation>
    <scope>NUCLEOTIDE SEQUENCE [LARGE SCALE GENOMIC DNA]</scope>
    <source>
        <strain evidence="1 2">CBS 112549</strain>
    </source>
</reference>
<organism evidence="1 2">
    <name type="scientific">Diplodia corticola</name>
    <dbReference type="NCBI Taxonomy" id="236234"/>
    <lineage>
        <taxon>Eukaryota</taxon>
        <taxon>Fungi</taxon>
        <taxon>Dikarya</taxon>
        <taxon>Ascomycota</taxon>
        <taxon>Pezizomycotina</taxon>
        <taxon>Dothideomycetes</taxon>
        <taxon>Dothideomycetes incertae sedis</taxon>
        <taxon>Botryosphaeriales</taxon>
        <taxon>Botryosphaeriaceae</taxon>
        <taxon>Diplodia</taxon>
    </lineage>
</organism>
<gene>
    <name evidence="1" type="ORF">BKCO1_25000137</name>
</gene>
<evidence type="ECO:0000313" key="2">
    <source>
        <dbReference type="Proteomes" id="UP000183809"/>
    </source>
</evidence>
<protein>
    <submittedName>
        <fullName evidence="1">Uncharacterized protein</fullName>
    </submittedName>
</protein>
<dbReference type="Proteomes" id="UP000183809">
    <property type="component" value="Unassembled WGS sequence"/>
</dbReference>
<evidence type="ECO:0000313" key="1">
    <source>
        <dbReference type="EMBL" id="OJD34165.1"/>
    </source>
</evidence>
<name>A0A1J9S3G2_9PEZI</name>
<dbReference type="AlphaFoldDB" id="A0A1J9S3G2"/>
<sequence length="96" mass="10437">MNTILRAIFRDPANTSHLTTFIYTIKSYHAANAATLTQTSLYGAPLLTPHPKPCVLSPRRPAAEMIQTRHKSPTLVTLAAATTLTFTLDFDAVTPA</sequence>
<dbReference type="GeneID" id="31013504"/>
<dbReference type="EMBL" id="MNUE01000025">
    <property type="protein sequence ID" value="OJD34165.1"/>
    <property type="molecule type" value="Genomic_DNA"/>
</dbReference>